<reference evidence="3" key="1">
    <citation type="submission" date="2016-06" db="UniProtKB">
        <authorList>
            <consortium name="WormBaseParasite"/>
        </authorList>
    </citation>
    <scope>IDENTIFICATION</scope>
</reference>
<evidence type="ECO:0000313" key="2">
    <source>
        <dbReference type="Proteomes" id="UP000271098"/>
    </source>
</evidence>
<proteinExistence type="predicted"/>
<evidence type="ECO:0000313" key="1">
    <source>
        <dbReference type="EMBL" id="VDK41140.1"/>
    </source>
</evidence>
<dbReference type="SMART" id="SM00753">
    <property type="entry name" value="PAM"/>
    <property type="match status" value="1"/>
</dbReference>
<dbReference type="WBParaSite" id="GPUH_0000383401-mRNA-1">
    <property type="protein sequence ID" value="GPUH_0000383401-mRNA-1"/>
    <property type="gene ID" value="GPUH_0000383401"/>
</dbReference>
<organism evidence="3">
    <name type="scientific">Gongylonema pulchrum</name>
    <dbReference type="NCBI Taxonomy" id="637853"/>
    <lineage>
        <taxon>Eukaryota</taxon>
        <taxon>Metazoa</taxon>
        <taxon>Ecdysozoa</taxon>
        <taxon>Nematoda</taxon>
        <taxon>Chromadorea</taxon>
        <taxon>Rhabditida</taxon>
        <taxon>Spirurina</taxon>
        <taxon>Spiruromorpha</taxon>
        <taxon>Spiruroidea</taxon>
        <taxon>Gongylonematidae</taxon>
        <taxon>Gongylonema</taxon>
    </lineage>
</organism>
<dbReference type="Gene3D" id="1.25.40.570">
    <property type="match status" value="1"/>
</dbReference>
<name>A0A183D536_9BILA</name>
<keyword evidence="2" id="KW-1185">Reference proteome</keyword>
<dbReference type="EMBL" id="UYRT01006795">
    <property type="protein sequence ID" value="VDK41140.1"/>
    <property type="molecule type" value="Genomic_DNA"/>
</dbReference>
<reference evidence="1 2" key="2">
    <citation type="submission" date="2018-11" db="EMBL/GenBank/DDBJ databases">
        <authorList>
            <consortium name="Pathogen Informatics"/>
        </authorList>
    </citation>
    <scope>NUCLEOTIDE SEQUENCE [LARGE SCALE GENOMIC DNA]</scope>
</reference>
<protein>
    <submittedName>
        <fullName evidence="3">RPN6_N domain-containing protein</fullName>
    </submittedName>
</protein>
<accession>A0A183D536</accession>
<dbReference type="OrthoDB" id="1418352at2759"/>
<evidence type="ECO:0000313" key="3">
    <source>
        <dbReference type="WBParaSite" id="GPUH_0000383401-mRNA-1"/>
    </source>
</evidence>
<dbReference type="Proteomes" id="UP000271098">
    <property type="component" value="Unassembled WGS sequence"/>
</dbReference>
<gene>
    <name evidence="1" type="ORF">GPUH_LOCUS3827</name>
</gene>
<dbReference type="InterPro" id="IPR050871">
    <property type="entry name" value="26S_Proteasome/COP9_Components"/>
</dbReference>
<sequence length="157" mass="17619">MKLKHMVKSVKCNEENCARLSSELKKHHSKDVQLEVNLEESKAAFALKNLSRAKTALVSARTIANSLCVDTRLQAQLDIQSGILNMADDRDFKTAYSYFYEAFENFDNAGDEANAVKALKYMCLAKIMLNEADDVPMILSGKLGSKYLCRDLNAMKE</sequence>
<dbReference type="AlphaFoldDB" id="A0A183D536"/>
<dbReference type="PANTHER" id="PTHR10678">
    <property type="entry name" value="26S PROTEASOME NON-ATPASE REGULATORY SUBUNIT 11/COP9 SIGNALOSOME COMPLEX SUBUNIT 2"/>
    <property type="match status" value="1"/>
</dbReference>